<dbReference type="RefSeq" id="WP_382374449.1">
    <property type="nucleotide sequence ID" value="NZ_JBHLWA010000028.1"/>
</dbReference>
<proteinExistence type="predicted"/>
<comment type="subcellular location">
    <subcellularLocation>
        <location evidence="1">Secreted</location>
    </subcellularLocation>
</comment>
<evidence type="ECO:0000313" key="5">
    <source>
        <dbReference type="EMBL" id="MFC0323129.1"/>
    </source>
</evidence>
<feature type="domain" description="Filamentous haemagglutinin FhaB/tRNA nuclease CdiA-like TPS" evidence="4">
    <location>
        <begin position="53"/>
        <end position="164"/>
    </location>
</feature>
<gene>
    <name evidence="5" type="ORF">ACFFHT_06095</name>
</gene>
<dbReference type="InterPro" id="IPR008638">
    <property type="entry name" value="FhaB/CdiA-like_TPS"/>
</dbReference>
<dbReference type="Gene3D" id="2.160.20.110">
    <property type="match status" value="2"/>
</dbReference>
<reference evidence="5 6" key="1">
    <citation type="submission" date="2024-09" db="EMBL/GenBank/DDBJ databases">
        <authorList>
            <person name="Sun Q."/>
            <person name="Mori K."/>
        </authorList>
    </citation>
    <scope>NUCLEOTIDE SEQUENCE [LARGE SCALE GENOMIC DNA]</scope>
    <source>
        <strain evidence="5 6">CCM 7538</strain>
    </source>
</reference>
<dbReference type="SMART" id="SM00912">
    <property type="entry name" value="Haemagg_act"/>
    <property type="match status" value="1"/>
</dbReference>
<evidence type="ECO:0000256" key="1">
    <source>
        <dbReference type="ARBA" id="ARBA00004613"/>
    </source>
</evidence>
<evidence type="ECO:0000259" key="4">
    <source>
        <dbReference type="SMART" id="SM00912"/>
    </source>
</evidence>
<dbReference type="PANTHER" id="PTHR12338">
    <property type="entry name" value="AUTOTRANSPORTER"/>
    <property type="match status" value="1"/>
</dbReference>
<dbReference type="PANTHER" id="PTHR12338:SF5">
    <property type="entry name" value="ANTIGEN 43-RELATED"/>
    <property type="match status" value="1"/>
</dbReference>
<name>A0ABV6HWW3_9PAST</name>
<dbReference type="InterPro" id="IPR011050">
    <property type="entry name" value="Pectin_lyase_fold/virulence"/>
</dbReference>
<evidence type="ECO:0000313" key="6">
    <source>
        <dbReference type="Proteomes" id="UP001589769"/>
    </source>
</evidence>
<dbReference type="Pfam" id="PF05860">
    <property type="entry name" value="TPS"/>
    <property type="match status" value="1"/>
</dbReference>
<sequence length="1051" mass="113770">MNSRHTVHPVKRMNNIQHTNKPLHRIAKRTTHKKSQLPLFTLGCLIVLQAVNAYALPQGEQLQTNNATFDRTQQQLTIKGNHSKANVAINWDSFSIAKGETVNFQQMNAVLNNVTGSQASQIDGNLNGENVKVFLVNPNGITVSKEASINVGTLHLSTRQLDKDTLKNFNGELTVLTPEQGKTLTKDVVNLGQLKADSLIVEGNRVILGTDTLKGVKEVTSEDKNVTIPEGKVKVITHDLSHKVLIAIGGHEDIQEREGEMKNQNLIIHQAVDEQDDLVSIGKISADGDERSMRAKDYASVETQLTFTGINLNNDSSQTIQASFPVDTLYDLQNINANLTANYYLTTDIKAEETKNWHFSLERKSNEGFMPIGSESSPFKGTFDGTGHKISGLMINRDRDYVGLFGNIDRRTITNPFGYDFENAHQILLRNITLEGLSIKGNSIVGGLAGKVSYGQISHVDTTGDIYGYGDSSVGGIIGQMYGGYISNVSYHGNVMAHNGRNVGGVNGFLDYGSINNAEVIGDVSGNSSVGGIVGTGSRILVNNAHKIGNVYGDDEYVGGIAAGAGGDLFKIDILHSYVIGDIKGTYGVGGLVGDGQFGTIDDSYVIGNVTGVGGVGGLAGLQYKVLNSYFQGKVIGKEIYVGGLVGQGFIVNNAYVEGNIENAGNYTGGIMGNLLNSPRDSNTYGHITNTYIKGDVKGVQNVGGLIGKIDDNGDGVEIKYTYIIGKVEDASGVINNFVAEIGNGTTITDSFKESSDGDVIGFRAWDDNSSTPMTLTQFNAKFQEVVNAGGDEVSANWKIYKDGVTPLLTYWLKPITVTTDRINYTGNNLTAADLHYDIEQPDLSKILFNQTIKNASSNSYNLADILYSVQQGYNITANSLFIDKAPLVISANQVTINKGEPLPALSGSVTGLLGNDSVSLFGSTLFNAPTADIYQVGDYPIWGTFGNNDWMNNYYLVQAPSNATALHIKAVEVEPIEPVTVQPEPNPVIKPISQQMIEQWRSTVNYMQCVNQKMHHQSPWETLLCKPDPVEYPAQQPTIRVHQPAVLTEL</sequence>
<dbReference type="Proteomes" id="UP001589769">
    <property type="component" value="Unassembled WGS sequence"/>
</dbReference>
<dbReference type="SUPFAM" id="SSF51126">
    <property type="entry name" value="Pectin lyase-like"/>
    <property type="match status" value="1"/>
</dbReference>
<dbReference type="NCBIfam" id="TIGR01901">
    <property type="entry name" value="adhes_NPXG"/>
    <property type="match status" value="1"/>
</dbReference>
<accession>A0ABV6HWW3</accession>
<evidence type="ECO:0000256" key="3">
    <source>
        <dbReference type="ARBA" id="ARBA00022729"/>
    </source>
</evidence>
<protein>
    <submittedName>
        <fullName evidence="5">Filamentous hemagglutinin N-terminal domain-containing protein</fullName>
    </submittedName>
</protein>
<keyword evidence="2" id="KW-0964">Secreted</keyword>
<keyword evidence="6" id="KW-1185">Reference proteome</keyword>
<dbReference type="EMBL" id="JBHLWA010000028">
    <property type="protein sequence ID" value="MFC0323129.1"/>
    <property type="molecule type" value="Genomic_DNA"/>
</dbReference>
<keyword evidence="3" id="KW-0732">Signal</keyword>
<comment type="caution">
    <text evidence="5">The sequence shown here is derived from an EMBL/GenBank/DDBJ whole genome shotgun (WGS) entry which is preliminary data.</text>
</comment>
<organism evidence="5 6">
    <name type="scientific">Gallibacterium melopsittaci</name>
    <dbReference type="NCBI Taxonomy" id="516063"/>
    <lineage>
        <taxon>Bacteria</taxon>
        <taxon>Pseudomonadati</taxon>
        <taxon>Pseudomonadota</taxon>
        <taxon>Gammaproteobacteria</taxon>
        <taxon>Pasteurellales</taxon>
        <taxon>Pasteurellaceae</taxon>
        <taxon>Gallibacterium</taxon>
    </lineage>
</organism>
<dbReference type="InterPro" id="IPR050909">
    <property type="entry name" value="Bact_Autotransporter_VF"/>
</dbReference>
<evidence type="ECO:0000256" key="2">
    <source>
        <dbReference type="ARBA" id="ARBA00022525"/>
    </source>
</evidence>